<feature type="region of interest" description="Disordered" evidence="3">
    <location>
        <begin position="1"/>
        <end position="89"/>
    </location>
</feature>
<evidence type="ECO:0000256" key="1">
    <source>
        <dbReference type="ARBA" id="ARBA00022741"/>
    </source>
</evidence>
<evidence type="ECO:0000256" key="3">
    <source>
        <dbReference type="SAM" id="MobiDB-lite"/>
    </source>
</evidence>
<dbReference type="PANTHER" id="PTHR11566:SF131">
    <property type="entry name" value="GTPASE, PUTATIVE (AFU_ORTHOLOGUE AFUA_6G07630)-RELATED"/>
    <property type="match status" value="1"/>
</dbReference>
<keyword evidence="6" id="KW-1185">Reference proteome</keyword>
<keyword evidence="1" id="KW-0547">Nucleotide-binding</keyword>
<dbReference type="GO" id="GO:0005886">
    <property type="term" value="C:plasma membrane"/>
    <property type="evidence" value="ECO:0007669"/>
    <property type="project" value="TreeGrafter"/>
</dbReference>
<dbReference type="CDD" id="cd08771">
    <property type="entry name" value="DLP_1"/>
    <property type="match status" value="1"/>
</dbReference>
<dbReference type="SUPFAM" id="SSF52540">
    <property type="entry name" value="P-loop containing nucleoside triphosphate hydrolases"/>
    <property type="match status" value="1"/>
</dbReference>
<evidence type="ECO:0000313" key="5">
    <source>
        <dbReference type="EMBL" id="CAK4033830.1"/>
    </source>
</evidence>
<feature type="domain" description="GED" evidence="4">
    <location>
        <begin position="778"/>
        <end position="871"/>
    </location>
</feature>
<sequence length="874" mass="97643">MVKREPPAHDDTDIDMDRAQPPPDGNNTHASMPFRAPSAPISVRSAATTPFATETNDSTSASTAPTTNSDVDMQNVNSTPSASAMQTMGQPARELIKAIQRLEALSIKTTLPSLPKFVVVGDQSAGKSSLIEAACAITLPRSEGTCTRCPFQITTTASKEGQPDWSCKVVLHMKYMPNEDAHNDGEPFDGWASMEKVMELPFAQVNAKEDLDLVLRKAQLAILNPETDPALFKGLNAADVTRKQHEALKFRFSPNVISLEITGLELPDLSLFDLPGAINATENHDDQYLVDFIEALLTVYIRDEAALILLACAANQDVHTSTAFRYIRKHKAMPRCMGVLTKPDLLEGGKTKWESIQKMLHGDSNTFQMGLGWYTTKQLSQKEMESGISHEEARQREAAFFAQDPWSGSLSPYAARFGIRNLQKALSELLTTDIINNLPEILHRVQSRLQQVNGELASFPEEAAAPSLTVITEIDTLKTAIIKEIDPNSAESSFRSGYQNAFRKLSDNLLANKPDAVLETPGFVKPSISLDDSQEDYEMDETPSKRIKTNSGGSIRTPIRPTPSRETPSSSRMQNTAPNGRRRTAPQQSQQQQQAAPHRHRIIFKLGEIRERYDSAPGADMPGSASVHVDRKLKLEPLQCWTAIVDHSLSEIEVLFTKTLKQTVARALTPRKRTEFFSQALQICRDLLGELHHEQVQFAYKMIRANQHRPITYAKQTWKATVSTIETALRRQRSEQRIDELYDVMESNGQRVPPKPDQKKKGAAEFAALLVTDEWEPEIKALAPPIAYYELAAQQLVDELARTFEEGLMWQYQERLQRCLLEGLRAMDADHCANLLAEDPVRDRERRQLLEEKRKLEQALADLKDLPAAHAQAK</sequence>
<dbReference type="GO" id="GO:0003924">
    <property type="term" value="F:GTPase activity"/>
    <property type="evidence" value="ECO:0007669"/>
    <property type="project" value="InterPro"/>
</dbReference>
<dbReference type="InterPro" id="IPR001401">
    <property type="entry name" value="Dynamin_GTPase"/>
</dbReference>
<dbReference type="GO" id="GO:0005525">
    <property type="term" value="F:GTP binding"/>
    <property type="evidence" value="ECO:0007669"/>
    <property type="project" value="InterPro"/>
</dbReference>
<feature type="compositionally biased region" description="Polar residues" evidence="3">
    <location>
        <begin position="71"/>
        <end position="89"/>
    </location>
</feature>
<dbReference type="InterPro" id="IPR045063">
    <property type="entry name" value="Dynamin_N"/>
</dbReference>
<keyword evidence="2" id="KW-0342">GTP-binding</keyword>
<dbReference type="PRINTS" id="PR00195">
    <property type="entry name" value="DYNAMIN"/>
</dbReference>
<name>A0AAI8Z7E8_9PEZI</name>
<dbReference type="GO" id="GO:0005737">
    <property type="term" value="C:cytoplasm"/>
    <property type="evidence" value="ECO:0007669"/>
    <property type="project" value="TreeGrafter"/>
</dbReference>
<feature type="compositionally biased region" description="Low complexity" evidence="3">
    <location>
        <begin position="55"/>
        <end position="70"/>
    </location>
</feature>
<dbReference type="Gene3D" id="3.40.50.300">
    <property type="entry name" value="P-loop containing nucleotide triphosphate hydrolases"/>
    <property type="match status" value="1"/>
</dbReference>
<comment type="caution">
    <text evidence="5">The sequence shown here is derived from an EMBL/GenBank/DDBJ whole genome shotgun (WGS) entry which is preliminary data.</text>
</comment>
<feature type="region of interest" description="Disordered" evidence="3">
    <location>
        <begin position="521"/>
        <end position="599"/>
    </location>
</feature>
<dbReference type="Pfam" id="PF00350">
    <property type="entry name" value="Dynamin_N"/>
    <property type="match status" value="1"/>
</dbReference>
<evidence type="ECO:0000256" key="2">
    <source>
        <dbReference type="ARBA" id="ARBA00023134"/>
    </source>
</evidence>
<dbReference type="AlphaFoldDB" id="A0AAI8Z7E8"/>
<feature type="compositionally biased region" description="Low complexity" evidence="3">
    <location>
        <begin position="554"/>
        <end position="572"/>
    </location>
</feature>
<gene>
    <name evidence="5" type="ORF">LECACI_7A008988</name>
</gene>
<dbReference type="EMBL" id="CAVMBE010000095">
    <property type="protein sequence ID" value="CAK4033830.1"/>
    <property type="molecule type" value="Genomic_DNA"/>
</dbReference>
<protein>
    <submittedName>
        <fullName evidence="5">Interferon-induced GTP-binding</fullName>
    </submittedName>
</protein>
<feature type="compositionally biased region" description="Basic and acidic residues" evidence="3">
    <location>
        <begin position="1"/>
        <end position="18"/>
    </location>
</feature>
<dbReference type="Pfam" id="PF01031">
    <property type="entry name" value="Dynamin_M"/>
    <property type="match status" value="1"/>
</dbReference>
<feature type="compositionally biased region" description="Acidic residues" evidence="3">
    <location>
        <begin position="532"/>
        <end position="541"/>
    </location>
</feature>
<dbReference type="PANTHER" id="PTHR11566">
    <property type="entry name" value="DYNAMIN"/>
    <property type="match status" value="1"/>
</dbReference>
<evidence type="ECO:0000259" key="4">
    <source>
        <dbReference type="PROSITE" id="PS51388"/>
    </source>
</evidence>
<dbReference type="Proteomes" id="UP001296104">
    <property type="component" value="Unassembled WGS sequence"/>
</dbReference>
<dbReference type="InterPro" id="IPR020850">
    <property type="entry name" value="GED_dom"/>
</dbReference>
<dbReference type="GO" id="GO:0031623">
    <property type="term" value="P:receptor internalization"/>
    <property type="evidence" value="ECO:0007669"/>
    <property type="project" value="TreeGrafter"/>
</dbReference>
<dbReference type="PROSITE" id="PS51388">
    <property type="entry name" value="GED"/>
    <property type="match status" value="1"/>
</dbReference>
<dbReference type="InterPro" id="IPR022812">
    <property type="entry name" value="Dynamin"/>
</dbReference>
<dbReference type="GO" id="GO:0005874">
    <property type="term" value="C:microtubule"/>
    <property type="evidence" value="ECO:0007669"/>
    <property type="project" value="TreeGrafter"/>
</dbReference>
<dbReference type="SMART" id="SM00053">
    <property type="entry name" value="DYNc"/>
    <property type="match status" value="1"/>
</dbReference>
<dbReference type="InterPro" id="IPR027417">
    <property type="entry name" value="P-loop_NTPase"/>
</dbReference>
<dbReference type="InterPro" id="IPR000375">
    <property type="entry name" value="Dynamin_stalk"/>
</dbReference>
<accession>A0AAI8Z7E8</accession>
<evidence type="ECO:0000313" key="6">
    <source>
        <dbReference type="Proteomes" id="UP001296104"/>
    </source>
</evidence>
<reference evidence="5" key="1">
    <citation type="submission" date="2023-11" db="EMBL/GenBank/DDBJ databases">
        <authorList>
            <person name="Alioto T."/>
            <person name="Alioto T."/>
            <person name="Gomez Garrido J."/>
        </authorList>
    </citation>
    <scope>NUCLEOTIDE SEQUENCE</scope>
</reference>
<feature type="compositionally biased region" description="Polar residues" evidence="3">
    <location>
        <begin position="45"/>
        <end position="54"/>
    </location>
</feature>
<organism evidence="5 6">
    <name type="scientific">Lecanosticta acicola</name>
    <dbReference type="NCBI Taxonomy" id="111012"/>
    <lineage>
        <taxon>Eukaryota</taxon>
        <taxon>Fungi</taxon>
        <taxon>Dikarya</taxon>
        <taxon>Ascomycota</taxon>
        <taxon>Pezizomycotina</taxon>
        <taxon>Dothideomycetes</taxon>
        <taxon>Dothideomycetidae</taxon>
        <taxon>Mycosphaerellales</taxon>
        <taxon>Mycosphaerellaceae</taxon>
        <taxon>Lecanosticta</taxon>
    </lineage>
</organism>
<proteinExistence type="predicted"/>
<dbReference type="GO" id="GO:0008017">
    <property type="term" value="F:microtubule binding"/>
    <property type="evidence" value="ECO:0007669"/>
    <property type="project" value="TreeGrafter"/>
</dbReference>